<dbReference type="Pfam" id="PF09851">
    <property type="entry name" value="SHOCT"/>
    <property type="match status" value="1"/>
</dbReference>
<feature type="domain" description="SHOCT" evidence="7">
    <location>
        <begin position="114"/>
        <end position="141"/>
    </location>
</feature>
<reference evidence="9 10" key="1">
    <citation type="submission" date="2023-09" db="EMBL/GenBank/DDBJ databases">
        <title>Complete genome of Streptomyces roseicoloratus T14.</title>
        <authorList>
            <person name="Bashizi T."/>
            <person name="Kim M.-J."/>
            <person name="Lee G."/>
            <person name="Tagele S.B."/>
            <person name="Shin J.-H."/>
        </authorList>
    </citation>
    <scope>NUCLEOTIDE SEQUENCE [LARGE SCALE GENOMIC DNA]</scope>
    <source>
        <strain evidence="9 10">T14</strain>
    </source>
</reference>
<keyword evidence="5 6" id="KW-0472">Membrane</keyword>
<evidence type="ECO:0000256" key="4">
    <source>
        <dbReference type="ARBA" id="ARBA00022989"/>
    </source>
</evidence>
<evidence type="ECO:0000259" key="8">
    <source>
        <dbReference type="Pfam" id="PF13396"/>
    </source>
</evidence>
<evidence type="ECO:0000313" key="9">
    <source>
        <dbReference type="EMBL" id="WMX43681.1"/>
    </source>
</evidence>
<comment type="subcellular location">
    <subcellularLocation>
        <location evidence="1">Cell membrane</location>
        <topology evidence="1">Multi-pass membrane protein</topology>
    </subcellularLocation>
</comment>
<evidence type="ECO:0000256" key="6">
    <source>
        <dbReference type="SAM" id="Phobius"/>
    </source>
</evidence>
<evidence type="ECO:0000256" key="2">
    <source>
        <dbReference type="ARBA" id="ARBA00022475"/>
    </source>
</evidence>
<accession>A0ABY9RQE1</accession>
<proteinExistence type="predicted"/>
<evidence type="ECO:0000256" key="3">
    <source>
        <dbReference type="ARBA" id="ARBA00022692"/>
    </source>
</evidence>
<dbReference type="InterPro" id="IPR018649">
    <property type="entry name" value="SHOCT"/>
</dbReference>
<feature type="domain" description="Cardiolipin synthase N-terminal" evidence="8">
    <location>
        <begin position="20"/>
        <end position="66"/>
    </location>
</feature>
<dbReference type="RefSeq" id="WP_128984720.1">
    <property type="nucleotide sequence ID" value="NZ_CP133762.1"/>
</dbReference>
<dbReference type="Proteomes" id="UP001250858">
    <property type="component" value="Chromosome"/>
</dbReference>
<feature type="transmembrane region" description="Helical" evidence="6">
    <location>
        <begin position="7"/>
        <end position="27"/>
    </location>
</feature>
<name>A0ABY9RQE1_9ACTN</name>
<evidence type="ECO:0000256" key="5">
    <source>
        <dbReference type="ARBA" id="ARBA00023136"/>
    </source>
</evidence>
<feature type="transmembrane region" description="Helical" evidence="6">
    <location>
        <begin position="47"/>
        <end position="65"/>
    </location>
</feature>
<evidence type="ECO:0000313" key="10">
    <source>
        <dbReference type="Proteomes" id="UP001250858"/>
    </source>
</evidence>
<keyword evidence="3 6" id="KW-0812">Transmembrane</keyword>
<keyword evidence="4 6" id="KW-1133">Transmembrane helix</keyword>
<evidence type="ECO:0000256" key="1">
    <source>
        <dbReference type="ARBA" id="ARBA00004651"/>
    </source>
</evidence>
<protein>
    <submittedName>
        <fullName evidence="9">SHOCT domain-containing protein</fullName>
    </submittedName>
</protein>
<dbReference type="Pfam" id="PF13396">
    <property type="entry name" value="PLDc_N"/>
    <property type="match status" value="1"/>
</dbReference>
<gene>
    <name evidence="9" type="ORF">RGF97_00665</name>
</gene>
<dbReference type="EMBL" id="CP133762">
    <property type="protein sequence ID" value="WMX43681.1"/>
    <property type="molecule type" value="Genomic_DNA"/>
</dbReference>
<keyword evidence="2" id="KW-1003">Cell membrane</keyword>
<dbReference type="InterPro" id="IPR027379">
    <property type="entry name" value="CLS_N"/>
</dbReference>
<evidence type="ECO:0000259" key="7">
    <source>
        <dbReference type="Pfam" id="PF09851"/>
    </source>
</evidence>
<organism evidence="9 10">
    <name type="scientific">Streptomyces roseicoloratus</name>
    <dbReference type="NCBI Taxonomy" id="2508722"/>
    <lineage>
        <taxon>Bacteria</taxon>
        <taxon>Bacillati</taxon>
        <taxon>Actinomycetota</taxon>
        <taxon>Actinomycetes</taxon>
        <taxon>Kitasatosporales</taxon>
        <taxon>Streptomycetaceae</taxon>
        <taxon>Streptomyces</taxon>
    </lineage>
</organism>
<keyword evidence="10" id="KW-1185">Reference proteome</keyword>
<sequence length="142" mass="15856">MDDYPLLNLFWTMFWFFLWIMWLFLLFKIITDIFRDDELSGWGKAGWLIFCIVLPYLGVLVYVIARGKGMTRRDAKQAKDAEAAFQDYIRKTAGTAGTAGGTGAAGGAGHGGVDELTRLADLKDRGALTHEEFEKAKARVLS</sequence>